<dbReference type="Gene3D" id="1.10.510.10">
    <property type="entry name" value="Transferase(Phosphotransferase) domain 1"/>
    <property type="match status" value="1"/>
</dbReference>
<accession>A0A813WLC1</accession>
<dbReference type="SUPFAM" id="SSF56112">
    <property type="entry name" value="Protein kinase-like (PK-like)"/>
    <property type="match status" value="1"/>
</dbReference>
<keyword evidence="11" id="KW-1185">Reference proteome</keyword>
<keyword evidence="3" id="KW-0862">Zinc</keyword>
<feature type="domain" description="ZZ-type" evidence="8">
    <location>
        <begin position="44"/>
        <end position="100"/>
    </location>
</feature>
<evidence type="ECO:0000256" key="5">
    <source>
        <dbReference type="PROSITE-ProRule" id="PRU10141"/>
    </source>
</evidence>
<dbReference type="InterPro" id="IPR008266">
    <property type="entry name" value="Tyr_kinase_AS"/>
</dbReference>
<dbReference type="EMBL" id="CAJOBC010000932">
    <property type="protein sequence ID" value="CAF3639986.1"/>
    <property type="molecule type" value="Genomic_DNA"/>
</dbReference>
<keyword evidence="1" id="KW-0479">Metal-binding</keyword>
<dbReference type="Gene3D" id="3.30.60.90">
    <property type="match status" value="1"/>
</dbReference>
<dbReference type="GO" id="GO:0005524">
    <property type="term" value="F:ATP binding"/>
    <property type="evidence" value="ECO:0007669"/>
    <property type="project" value="UniProtKB-UniRule"/>
</dbReference>
<protein>
    <recommendedName>
        <fullName evidence="12">Protein kinase domain-containing protein</fullName>
    </recommendedName>
</protein>
<evidence type="ECO:0000313" key="11">
    <source>
        <dbReference type="Proteomes" id="UP000663829"/>
    </source>
</evidence>
<comment type="caution">
    <text evidence="9">The sequence shown here is derived from an EMBL/GenBank/DDBJ whole genome shotgun (WGS) entry which is preliminary data.</text>
</comment>
<dbReference type="InterPro" id="IPR043145">
    <property type="entry name" value="Znf_ZZ_sf"/>
</dbReference>
<dbReference type="AlphaFoldDB" id="A0A813WLC1"/>
<keyword evidence="5" id="KW-0067">ATP-binding</keyword>
<dbReference type="Proteomes" id="UP000663829">
    <property type="component" value="Unassembled WGS sequence"/>
</dbReference>
<dbReference type="PANTHER" id="PTHR44329">
    <property type="entry name" value="SERINE/THREONINE-PROTEIN KINASE TNNI3K-RELATED"/>
    <property type="match status" value="1"/>
</dbReference>
<reference evidence="9" key="1">
    <citation type="submission" date="2021-02" db="EMBL/GenBank/DDBJ databases">
        <authorList>
            <person name="Nowell W R."/>
        </authorList>
    </citation>
    <scope>NUCLEOTIDE SEQUENCE</scope>
</reference>
<dbReference type="InterPro" id="IPR000433">
    <property type="entry name" value="Znf_ZZ"/>
</dbReference>
<evidence type="ECO:0000313" key="10">
    <source>
        <dbReference type="EMBL" id="CAF3639986.1"/>
    </source>
</evidence>
<proteinExistence type="predicted"/>
<name>A0A813WLC1_9BILA</name>
<evidence type="ECO:0000256" key="1">
    <source>
        <dbReference type="ARBA" id="ARBA00022723"/>
    </source>
</evidence>
<dbReference type="Pfam" id="PF00569">
    <property type="entry name" value="ZZ"/>
    <property type="match status" value="1"/>
</dbReference>
<evidence type="ECO:0000259" key="8">
    <source>
        <dbReference type="PROSITE" id="PS50135"/>
    </source>
</evidence>
<dbReference type="PROSITE" id="PS00107">
    <property type="entry name" value="PROTEIN_KINASE_ATP"/>
    <property type="match status" value="1"/>
</dbReference>
<dbReference type="GO" id="GO:0004674">
    <property type="term" value="F:protein serine/threonine kinase activity"/>
    <property type="evidence" value="ECO:0007669"/>
    <property type="project" value="TreeGrafter"/>
</dbReference>
<feature type="domain" description="Protein kinase" evidence="7">
    <location>
        <begin position="108"/>
        <end position="355"/>
    </location>
</feature>
<feature type="binding site" evidence="5">
    <location>
        <position position="137"/>
    </location>
    <ligand>
        <name>ATP</name>
        <dbReference type="ChEBI" id="CHEBI:30616"/>
    </ligand>
</feature>
<dbReference type="EMBL" id="CAJNOQ010000932">
    <property type="protein sequence ID" value="CAF0852379.1"/>
    <property type="molecule type" value="Genomic_DNA"/>
</dbReference>
<dbReference type="InterPro" id="IPR020635">
    <property type="entry name" value="Tyr_kinase_cat_dom"/>
</dbReference>
<dbReference type="InterPro" id="IPR011009">
    <property type="entry name" value="Kinase-like_dom_sf"/>
</dbReference>
<feature type="compositionally biased region" description="Basic and acidic residues" evidence="6">
    <location>
        <begin position="9"/>
        <end position="25"/>
    </location>
</feature>
<dbReference type="Proteomes" id="UP000681722">
    <property type="component" value="Unassembled WGS sequence"/>
</dbReference>
<evidence type="ECO:0000259" key="7">
    <source>
        <dbReference type="PROSITE" id="PS50011"/>
    </source>
</evidence>
<dbReference type="Pfam" id="PF00069">
    <property type="entry name" value="Pkinase"/>
    <property type="match status" value="1"/>
</dbReference>
<dbReference type="PROSITE" id="PS00109">
    <property type="entry name" value="PROTEIN_KINASE_TYR"/>
    <property type="match status" value="1"/>
</dbReference>
<dbReference type="GO" id="GO:0008270">
    <property type="term" value="F:zinc ion binding"/>
    <property type="evidence" value="ECO:0007669"/>
    <property type="project" value="UniProtKB-KW"/>
</dbReference>
<dbReference type="PROSITE" id="PS50135">
    <property type="entry name" value="ZF_ZZ_2"/>
    <property type="match status" value="1"/>
</dbReference>
<evidence type="ECO:0008006" key="12">
    <source>
        <dbReference type="Google" id="ProtNLM"/>
    </source>
</evidence>
<evidence type="ECO:0000256" key="3">
    <source>
        <dbReference type="ARBA" id="ARBA00022833"/>
    </source>
</evidence>
<dbReference type="PROSITE" id="PS50011">
    <property type="entry name" value="PROTEIN_KINASE_DOM"/>
    <property type="match status" value="1"/>
</dbReference>
<dbReference type="SUPFAM" id="SSF57850">
    <property type="entry name" value="RING/U-box"/>
    <property type="match status" value="1"/>
</dbReference>
<feature type="region of interest" description="Disordered" evidence="6">
    <location>
        <begin position="1"/>
        <end position="42"/>
    </location>
</feature>
<evidence type="ECO:0000256" key="4">
    <source>
        <dbReference type="PROSITE-ProRule" id="PRU00228"/>
    </source>
</evidence>
<sequence>MRHHHHHVTKDVRMHNPKAAGEHHSVSPPDKPSHNHHHHEQQMKDMTICDGCNRQNIDSFYYQCEHCQDYELCYKCRSRSVTTKFHTNTHRMIFLSDKIMPSIDINELEFKRELGRGAFGIAYKAYWPSRNRTVACKVITVPVDIFTNDKEKSFFKEISAYSQISGHYILKTYGYSQKILENGNREYVLVMEYMDKGSLTSLIHEKKEKLTFRKKLLIACNIASGMRKIHDHQMIHRDIRPDNILIKQGYTAKIGDMGIARIMSRSKQHTVIGYEPYMPLEFYTGIYDQKLDIFTFGLTLNELFTEILHDKHPNKRVIITKQSPVFWDLISNCIHDDPQRRPTALEVEIKLYKFKDSLTEMIKRTKDYNIFSHDKKNHFFVNYYEQRHL</sequence>
<keyword evidence="5" id="KW-0547">Nucleotide-binding</keyword>
<evidence type="ECO:0000313" key="9">
    <source>
        <dbReference type="EMBL" id="CAF0852379.1"/>
    </source>
</evidence>
<gene>
    <name evidence="9" type="ORF">GPM918_LOCUS6141</name>
    <name evidence="10" type="ORF">SRO942_LOCUS6141</name>
</gene>
<keyword evidence="2 4" id="KW-0863">Zinc-finger</keyword>
<evidence type="ECO:0000256" key="6">
    <source>
        <dbReference type="SAM" id="MobiDB-lite"/>
    </source>
</evidence>
<evidence type="ECO:0000256" key="2">
    <source>
        <dbReference type="ARBA" id="ARBA00022771"/>
    </source>
</evidence>
<organism evidence="9 11">
    <name type="scientific">Didymodactylos carnosus</name>
    <dbReference type="NCBI Taxonomy" id="1234261"/>
    <lineage>
        <taxon>Eukaryota</taxon>
        <taxon>Metazoa</taxon>
        <taxon>Spiralia</taxon>
        <taxon>Gnathifera</taxon>
        <taxon>Rotifera</taxon>
        <taxon>Eurotatoria</taxon>
        <taxon>Bdelloidea</taxon>
        <taxon>Philodinida</taxon>
        <taxon>Philodinidae</taxon>
        <taxon>Didymodactylos</taxon>
    </lineage>
</organism>
<dbReference type="OrthoDB" id="4062651at2759"/>
<dbReference type="InterPro" id="IPR000719">
    <property type="entry name" value="Prot_kinase_dom"/>
</dbReference>
<dbReference type="GO" id="GO:0004713">
    <property type="term" value="F:protein tyrosine kinase activity"/>
    <property type="evidence" value="ECO:0007669"/>
    <property type="project" value="InterPro"/>
</dbReference>
<dbReference type="SMART" id="SM00219">
    <property type="entry name" value="TyrKc"/>
    <property type="match status" value="1"/>
</dbReference>
<dbReference type="InterPro" id="IPR051681">
    <property type="entry name" value="Ser/Thr_Kinases-Pseudokinases"/>
</dbReference>
<dbReference type="InterPro" id="IPR017441">
    <property type="entry name" value="Protein_kinase_ATP_BS"/>
</dbReference>